<dbReference type="InterPro" id="IPR051023">
    <property type="entry name" value="PP2A_Regulatory_Subunit_A"/>
</dbReference>
<accession>B6AJJ2</accession>
<evidence type="ECO:0000313" key="4">
    <source>
        <dbReference type="Proteomes" id="UP000001460"/>
    </source>
</evidence>
<dbReference type="InterPro" id="IPR011989">
    <property type="entry name" value="ARM-like"/>
</dbReference>
<dbReference type="AlphaFoldDB" id="B6AJJ2"/>
<keyword evidence="4" id="KW-1185">Reference proteome</keyword>
<dbReference type="GO" id="GO:0005737">
    <property type="term" value="C:cytoplasm"/>
    <property type="evidence" value="ECO:0007669"/>
    <property type="project" value="TreeGrafter"/>
</dbReference>
<evidence type="ECO:0000256" key="1">
    <source>
        <dbReference type="ARBA" id="ARBA00022737"/>
    </source>
</evidence>
<protein>
    <submittedName>
        <fullName evidence="3">HEAT repeat family protein</fullName>
    </submittedName>
</protein>
<dbReference type="InterPro" id="IPR016024">
    <property type="entry name" value="ARM-type_fold"/>
</dbReference>
<keyword evidence="1" id="KW-0677">Repeat</keyword>
<dbReference type="RefSeq" id="XP_002142732.1">
    <property type="nucleotide sequence ID" value="XM_002142696.1"/>
</dbReference>
<dbReference type="OMA" id="HAWEENA"/>
<gene>
    <name evidence="3" type="ORF">CMU_021470</name>
</gene>
<name>B6AJJ2_CRYMR</name>
<feature type="compositionally biased region" description="Low complexity" evidence="2">
    <location>
        <begin position="742"/>
        <end position="760"/>
    </location>
</feature>
<feature type="region of interest" description="Disordered" evidence="2">
    <location>
        <begin position="742"/>
        <end position="763"/>
    </location>
</feature>
<evidence type="ECO:0000313" key="3">
    <source>
        <dbReference type="EMBL" id="EEA08383.1"/>
    </source>
</evidence>
<dbReference type="PANTHER" id="PTHR10648:SF1">
    <property type="entry name" value="SERINE_THREONINE-PROTEIN PHOSPHATASE 4 REGULATORY SUBUNIT 1"/>
    <property type="match status" value="1"/>
</dbReference>
<sequence length="1198" mass="136381">MLSTSIGKSSLSVERQNFDRLTLKSSEYYSPLERAIKYSNSKVVLQRLVVIREFIDICHSIGYNKATATLLQITNRLVQDTEESVKTGILSILGDLAGFLIQSDPDEGYELVVSNLVPLVKNILIDDDSILGYGVKEAACEAGIILCSHLRHIDRVQSILSICLNLANDIDHEDSRCLSAWMLNGIAEYLGKDICKQYIIPQIKCLADDPSFRVRKFTAMNLCEIVRITEEFDNIFVTFNKLINDNNNSVRLYACKSLLGFFSYFKIEDLGETIKTILSSLLIDADPCIRLECFKQLGPLIILFPSPDYVPKDLIDIFVNMDKLDPEYAERSIDSSKIGNLEYDTESNERIYNLTEYSNETEILGFNLRNFTEQKMKNPSNSMLNQRYGFHYESISLFRENKGSTDDLITLLPLGNNMSFTFKKLDGDNPAFFCSYSFATLFSYMRSTYWPDFSNLLSRIISHPSPSVRLPVAASMSLILATSLSCGIENHACTVTSNLPQYDLSTKNNIMESNQSNSSIYLGQSSVSSSSTKENVGLIGLTPQNNMFYSNITRSPAKNIIAGNQFRLPCVQGCKYKYERLPLLLDLVSKLLEDDDTYIKRAMYGCLSDIVKCLPFEYNLELIIKKLPNMLNKCRNDWRCRNILAIQIRKICIELFVKNKESIKDSKLPKGDITDSLLLGKYTREYISPVAFSLLLDPVSTVRMTAINCISSLLRLSSPFIWFFFQNGGTIQELPAQLKPKNSNWNSKSVNSNKNTSNENTCLRKTEDLTSTKSFSKVPLTESTSKILSEPKNYKSLNLDNSNNIIGCNINSPDDLRTKKLHNLLVMEEKLENYDLKSELSLIWCILKSFAISPKYYHRQEYVRMCDRFIRDVPRGLFNTYFLTPLVILTSDPVKNVRSILLRIIGPHIKETGRLAQCGNLVTACKLLNNTENDIETRKYLANLNFLPKSALKRFETLSWKDITSIAECETTDSNTSPIYNTLSNKNTSKDWNEQPLIKCFNQYWNDVIGSQWCLDNVPGSELISASPKFLEQIRKPYYSFERCFDLTLEYEMMLLEVRPNFSPTNSFSCAPIIGYDTNVLDYEPYSGSHNNKCSIIPHRIGLSRRLLNNDQFYTQALNVLYRPGIPRSAAKFICPIGAEYNDNEMIESEEETIIETKKPESNTAEQTRDMCDQKLHAASRKIFMIDIARAATEDIFS</sequence>
<dbReference type="GO" id="GO:0019888">
    <property type="term" value="F:protein phosphatase regulator activity"/>
    <property type="evidence" value="ECO:0007669"/>
    <property type="project" value="TreeGrafter"/>
</dbReference>
<proteinExistence type="predicted"/>
<dbReference type="PANTHER" id="PTHR10648">
    <property type="entry name" value="SERINE/THREONINE-PROTEIN PHOSPHATASE PP2A 65 KDA REGULATORY SUBUNIT"/>
    <property type="match status" value="1"/>
</dbReference>
<dbReference type="Gene3D" id="1.25.10.10">
    <property type="entry name" value="Leucine-rich Repeat Variant"/>
    <property type="match status" value="2"/>
</dbReference>
<evidence type="ECO:0000256" key="2">
    <source>
        <dbReference type="SAM" id="MobiDB-lite"/>
    </source>
</evidence>
<dbReference type="GeneID" id="6997873"/>
<dbReference type="eggNOG" id="KOG0211">
    <property type="taxonomic scope" value="Eukaryota"/>
</dbReference>
<dbReference type="OrthoDB" id="340346at2759"/>
<reference evidence="3" key="1">
    <citation type="submission" date="2008-06" db="EMBL/GenBank/DDBJ databases">
        <authorList>
            <person name="Lorenzi H."/>
            <person name="Inman J."/>
            <person name="Miller J."/>
            <person name="Schobel S."/>
            <person name="Amedeo P."/>
            <person name="Caler E.V."/>
            <person name="da Silva J."/>
        </authorList>
    </citation>
    <scope>NUCLEOTIDE SEQUENCE [LARGE SCALE GENOMIC DNA]</scope>
    <source>
        <strain evidence="3">RN66</strain>
    </source>
</reference>
<organism evidence="3 4">
    <name type="scientific">Cryptosporidium muris (strain RN66)</name>
    <dbReference type="NCBI Taxonomy" id="441375"/>
    <lineage>
        <taxon>Eukaryota</taxon>
        <taxon>Sar</taxon>
        <taxon>Alveolata</taxon>
        <taxon>Apicomplexa</taxon>
        <taxon>Conoidasida</taxon>
        <taxon>Coccidia</taxon>
        <taxon>Eucoccidiorida</taxon>
        <taxon>Eimeriorina</taxon>
        <taxon>Cryptosporidiidae</taxon>
        <taxon>Cryptosporidium</taxon>
    </lineage>
</organism>
<dbReference type="EMBL" id="DS989739">
    <property type="protein sequence ID" value="EEA08383.1"/>
    <property type="molecule type" value="Genomic_DNA"/>
</dbReference>
<dbReference type="SUPFAM" id="SSF48371">
    <property type="entry name" value="ARM repeat"/>
    <property type="match status" value="1"/>
</dbReference>
<dbReference type="STRING" id="441375.B6AJJ2"/>
<dbReference type="VEuPathDB" id="CryptoDB:CMU_021470"/>
<dbReference type="Proteomes" id="UP000001460">
    <property type="component" value="Unassembled WGS sequence"/>
</dbReference>